<evidence type="ECO:0000313" key="2">
    <source>
        <dbReference type="Proteomes" id="UP000194141"/>
    </source>
</evidence>
<organism evidence="1 2">
    <name type="scientific">Desulfurella amilsii</name>
    <dbReference type="NCBI Taxonomy" id="1562698"/>
    <lineage>
        <taxon>Bacteria</taxon>
        <taxon>Pseudomonadati</taxon>
        <taxon>Campylobacterota</taxon>
        <taxon>Desulfurellia</taxon>
        <taxon>Desulfurellales</taxon>
        <taxon>Desulfurellaceae</taxon>
        <taxon>Desulfurella</taxon>
    </lineage>
</organism>
<evidence type="ECO:0000313" key="1">
    <source>
        <dbReference type="EMBL" id="OSS42899.1"/>
    </source>
</evidence>
<name>A0A1X4XZC6_9BACT</name>
<dbReference type="AlphaFoldDB" id="A0A1X4XZC6"/>
<comment type="caution">
    <text evidence="1">The sequence shown here is derived from an EMBL/GenBank/DDBJ whole genome shotgun (WGS) entry which is preliminary data.</text>
</comment>
<sequence>MKYEKFYDIRKLMEKLTVFSPIINVSYWWYYFNSWQE</sequence>
<dbReference type="Proteomes" id="UP000194141">
    <property type="component" value="Unassembled WGS sequence"/>
</dbReference>
<proteinExistence type="predicted"/>
<dbReference type="EMBL" id="MDSU01000001">
    <property type="protein sequence ID" value="OSS42899.1"/>
    <property type="molecule type" value="Genomic_DNA"/>
</dbReference>
<accession>A0A1X4XZC6</accession>
<keyword evidence="2" id="KW-1185">Reference proteome</keyword>
<gene>
    <name evidence="1" type="ORF">DESAMIL20_7</name>
</gene>
<reference evidence="1 2" key="1">
    <citation type="journal article" date="2017" name="Front. Microbiol.">
        <title>Genome Sequence of Desulfurella amilsii Strain TR1 and Comparative Genomics of Desulfurellaceae Family.</title>
        <authorList>
            <person name="Florentino A.P."/>
            <person name="Stams A.J."/>
            <person name="Sanchez-Andrea I."/>
        </authorList>
    </citation>
    <scope>NUCLEOTIDE SEQUENCE [LARGE SCALE GENOMIC DNA]</scope>
    <source>
        <strain evidence="1 2">TR1</strain>
    </source>
</reference>
<dbReference type="STRING" id="1562698.DESAMIL20_7"/>
<protein>
    <submittedName>
        <fullName evidence="1">Uncharacterized protein</fullName>
    </submittedName>
</protein>